<feature type="compositionally biased region" description="Polar residues" evidence="1">
    <location>
        <begin position="12"/>
        <end position="25"/>
    </location>
</feature>
<protein>
    <submittedName>
        <fullName evidence="2">Uncharacterized protein</fullName>
    </submittedName>
</protein>
<gene>
    <name evidence="2" type="ORF">GCM10022255_009890</name>
</gene>
<evidence type="ECO:0000256" key="1">
    <source>
        <dbReference type="SAM" id="MobiDB-lite"/>
    </source>
</evidence>
<comment type="caution">
    <text evidence="2">The sequence shown here is derived from an EMBL/GenBank/DDBJ whole genome shotgun (WGS) entry which is preliminary data.</text>
</comment>
<evidence type="ECO:0000313" key="2">
    <source>
        <dbReference type="EMBL" id="GAA4244919.1"/>
    </source>
</evidence>
<sequence length="115" mass="12818">MPAHRRLEPVPQWSSSIVDDGSMSQPVEGTHAMTIEPPTCLLYLLTVGRDKELVLRVHGTELSIEQLTAWMTEETVHALTVSRFGDEQTATLLLNFRHVVGARLAPYSETRTGSF</sequence>
<dbReference type="Proteomes" id="UP001500620">
    <property type="component" value="Unassembled WGS sequence"/>
</dbReference>
<dbReference type="EMBL" id="BAABAT010000002">
    <property type="protein sequence ID" value="GAA4244919.1"/>
    <property type="molecule type" value="Genomic_DNA"/>
</dbReference>
<name>A0ABP8CYD5_9ACTN</name>
<accession>A0ABP8CYD5</accession>
<reference evidence="3" key="1">
    <citation type="journal article" date="2019" name="Int. J. Syst. Evol. Microbiol.">
        <title>The Global Catalogue of Microorganisms (GCM) 10K type strain sequencing project: providing services to taxonomists for standard genome sequencing and annotation.</title>
        <authorList>
            <consortium name="The Broad Institute Genomics Platform"/>
            <consortium name="The Broad Institute Genome Sequencing Center for Infectious Disease"/>
            <person name="Wu L."/>
            <person name="Ma J."/>
        </authorList>
    </citation>
    <scope>NUCLEOTIDE SEQUENCE [LARGE SCALE GENOMIC DNA]</scope>
    <source>
        <strain evidence="3">JCM 17441</strain>
    </source>
</reference>
<organism evidence="2 3">
    <name type="scientific">Dactylosporangium darangshiense</name>
    <dbReference type="NCBI Taxonomy" id="579108"/>
    <lineage>
        <taxon>Bacteria</taxon>
        <taxon>Bacillati</taxon>
        <taxon>Actinomycetota</taxon>
        <taxon>Actinomycetes</taxon>
        <taxon>Micromonosporales</taxon>
        <taxon>Micromonosporaceae</taxon>
        <taxon>Dactylosporangium</taxon>
    </lineage>
</organism>
<evidence type="ECO:0000313" key="3">
    <source>
        <dbReference type="Proteomes" id="UP001500620"/>
    </source>
</evidence>
<keyword evidence="3" id="KW-1185">Reference proteome</keyword>
<feature type="region of interest" description="Disordered" evidence="1">
    <location>
        <begin position="1"/>
        <end position="25"/>
    </location>
</feature>
<proteinExistence type="predicted"/>